<dbReference type="GeneID" id="117242075"/>
<dbReference type="Pfam" id="PF00083">
    <property type="entry name" value="Sugar_tr"/>
    <property type="match status" value="2"/>
</dbReference>
<dbReference type="InterPro" id="IPR036259">
    <property type="entry name" value="MFS_trans_sf"/>
</dbReference>
<feature type="compositionally biased region" description="Polar residues" evidence="5">
    <location>
        <begin position="346"/>
        <end position="364"/>
    </location>
</feature>
<evidence type="ECO:0000256" key="3">
    <source>
        <dbReference type="ARBA" id="ARBA00022989"/>
    </source>
</evidence>
<evidence type="ECO:0000313" key="9">
    <source>
        <dbReference type="RefSeq" id="XP_033364331.1"/>
    </source>
</evidence>
<evidence type="ECO:0000313" key="8">
    <source>
        <dbReference type="Proteomes" id="UP000504631"/>
    </source>
</evidence>
<dbReference type="GO" id="GO:0016020">
    <property type="term" value="C:membrane"/>
    <property type="evidence" value="ECO:0007669"/>
    <property type="project" value="UniProtKB-SubCell"/>
</dbReference>
<dbReference type="SUPFAM" id="SSF103473">
    <property type="entry name" value="MFS general substrate transporter"/>
    <property type="match status" value="1"/>
</dbReference>
<evidence type="ECO:0000259" key="7">
    <source>
        <dbReference type="PROSITE" id="PS50850"/>
    </source>
</evidence>
<evidence type="ECO:0000256" key="6">
    <source>
        <dbReference type="SAM" id="Phobius"/>
    </source>
</evidence>
<gene>
    <name evidence="9" type="primary">LOC117242075</name>
</gene>
<feature type="transmembrane region" description="Helical" evidence="6">
    <location>
        <begin position="85"/>
        <end position="105"/>
    </location>
</feature>
<feature type="transmembrane region" description="Helical" evidence="6">
    <location>
        <begin position="171"/>
        <end position="193"/>
    </location>
</feature>
<feature type="transmembrane region" description="Helical" evidence="6">
    <location>
        <begin position="499"/>
        <end position="520"/>
    </location>
</feature>
<dbReference type="GO" id="GO:0022857">
    <property type="term" value="F:transmembrane transporter activity"/>
    <property type="evidence" value="ECO:0007669"/>
    <property type="project" value="InterPro"/>
</dbReference>
<feature type="transmembrane region" description="Helical" evidence="6">
    <location>
        <begin position="431"/>
        <end position="451"/>
    </location>
</feature>
<evidence type="ECO:0000256" key="1">
    <source>
        <dbReference type="ARBA" id="ARBA00004141"/>
    </source>
</evidence>
<reference evidence="9" key="1">
    <citation type="submission" date="2025-08" db="UniProtKB">
        <authorList>
            <consortium name="RefSeq"/>
        </authorList>
    </citation>
    <scope>IDENTIFICATION</scope>
    <source>
        <tissue evidence="9">Muscle</tissue>
    </source>
</reference>
<dbReference type="InterPro" id="IPR020846">
    <property type="entry name" value="MFS_dom"/>
</dbReference>
<evidence type="ECO:0000256" key="4">
    <source>
        <dbReference type="ARBA" id="ARBA00023136"/>
    </source>
</evidence>
<feature type="transmembrane region" description="Helical" evidence="6">
    <location>
        <begin position="112"/>
        <end position="133"/>
    </location>
</feature>
<feature type="transmembrane region" description="Helical" evidence="6">
    <location>
        <begin position="556"/>
        <end position="578"/>
    </location>
</feature>
<dbReference type="PROSITE" id="PS50850">
    <property type="entry name" value="MFS"/>
    <property type="match status" value="1"/>
</dbReference>
<dbReference type="Gene3D" id="1.20.1250.20">
    <property type="entry name" value="MFS general substrate transporter like domains"/>
    <property type="match status" value="2"/>
</dbReference>
<comment type="subcellular location">
    <subcellularLocation>
        <location evidence="1">Membrane</location>
        <topology evidence="1">Multi-pass membrane protein</topology>
    </subcellularLocation>
</comment>
<feature type="transmembrane region" description="Helical" evidence="6">
    <location>
        <begin position="458"/>
        <end position="479"/>
    </location>
</feature>
<dbReference type="PANTHER" id="PTHR48021">
    <property type="match status" value="1"/>
</dbReference>
<feature type="domain" description="Major facilitator superfamily (MFS) profile" evidence="7">
    <location>
        <begin position="39"/>
        <end position="582"/>
    </location>
</feature>
<organism evidence="8 9">
    <name type="scientific">Bombus vosnesenskii</name>
    <dbReference type="NCBI Taxonomy" id="207650"/>
    <lineage>
        <taxon>Eukaryota</taxon>
        <taxon>Metazoa</taxon>
        <taxon>Ecdysozoa</taxon>
        <taxon>Arthropoda</taxon>
        <taxon>Hexapoda</taxon>
        <taxon>Insecta</taxon>
        <taxon>Pterygota</taxon>
        <taxon>Neoptera</taxon>
        <taxon>Endopterygota</taxon>
        <taxon>Hymenoptera</taxon>
        <taxon>Apocrita</taxon>
        <taxon>Aculeata</taxon>
        <taxon>Apoidea</taxon>
        <taxon>Anthophila</taxon>
        <taxon>Apidae</taxon>
        <taxon>Bombus</taxon>
        <taxon>Pyrobombus</taxon>
    </lineage>
</organism>
<keyword evidence="4 6" id="KW-0472">Membrane</keyword>
<dbReference type="RefSeq" id="XP_033364331.1">
    <property type="nucleotide sequence ID" value="XM_033508440.1"/>
</dbReference>
<sequence length="615" mass="68518">MSQRRTAPSSLPEGSGLGRVVLSLQETARRLCNLKFRRQFLACSIATITMGLAGTVNGWIKISLAHLTTGCGDVPLMLTEDESSWVVSLTVLGSMIGSLLAAQLADRIGRKYCLLVCSTMFTIGWLIICFATSAPMLYLAGVTLGIGVGIAHTINPMFVSEVADIKYRGSIGVLIAANVNSGILLTYALSVWLTYKLQLALLVIISLISILTTLYFPETPYFLVAKGQKEQACKSIVYYKCIEDPDKVKMELRTLRDQVRHELHQQVRYELLQQSTSDLHSESRRDLPPQSRSDLPSQSRSDLPSQSRSDLPSQSTYVIHSEVVSEEHQQPTGELRPQSLRELHSQSRSHLRNQSSVDSQESTDIPETYMELSKYTCLDKLRAILQRSNRNALFIMLGLIMAQQLSGNFSVTEYLEQDIDRKWATFSPQDAMIFVQVVRYVSGYIAILIVTYCGRRKLLIVSTMGSCLSLIIFAGCLFLDQHNLDHPTFTIVSIHFLSVYQLLFQIGLGLLPNVLLCDLFPTELKGIVGAIVVIFDGIVGFTATKLNQVIIENVEWHAIFTIFATLCSLAFLMVFIWVPETKGKTYNEIEALLAGENLNSSNEEVSSDETDSREI</sequence>
<feature type="region of interest" description="Disordered" evidence="5">
    <location>
        <begin position="275"/>
        <end position="315"/>
    </location>
</feature>
<proteinExistence type="predicted"/>
<dbReference type="PROSITE" id="PS00216">
    <property type="entry name" value="SUGAR_TRANSPORT_1"/>
    <property type="match status" value="1"/>
</dbReference>
<evidence type="ECO:0000256" key="2">
    <source>
        <dbReference type="ARBA" id="ARBA00022692"/>
    </source>
</evidence>
<protein>
    <submittedName>
        <fullName evidence="9">Facilitated trehalose transporter Tret1-like</fullName>
    </submittedName>
</protein>
<accession>A0A6J3LI29</accession>
<feature type="transmembrane region" description="Helical" evidence="6">
    <location>
        <begin position="40"/>
        <end position="60"/>
    </location>
</feature>
<dbReference type="KEGG" id="bvk:117242075"/>
<feature type="region of interest" description="Disordered" evidence="5">
    <location>
        <begin position="342"/>
        <end position="364"/>
    </location>
</feature>
<feature type="compositionally biased region" description="Polar residues" evidence="5">
    <location>
        <begin position="290"/>
        <end position="315"/>
    </location>
</feature>
<dbReference type="InterPro" id="IPR005829">
    <property type="entry name" value="Sugar_transporter_CS"/>
</dbReference>
<keyword evidence="8" id="KW-1185">Reference proteome</keyword>
<keyword evidence="2 6" id="KW-0812">Transmembrane</keyword>
<feature type="transmembrane region" description="Helical" evidence="6">
    <location>
        <begin position="392"/>
        <end position="411"/>
    </location>
</feature>
<dbReference type="PANTHER" id="PTHR48021:SF46">
    <property type="entry name" value="MAJOR FACILITATOR SUPERFAMILY (MFS) PROFILE DOMAIN-CONTAINING PROTEIN"/>
    <property type="match status" value="1"/>
</dbReference>
<feature type="transmembrane region" description="Helical" evidence="6">
    <location>
        <begin position="199"/>
        <end position="216"/>
    </location>
</feature>
<dbReference type="InterPro" id="IPR005828">
    <property type="entry name" value="MFS_sugar_transport-like"/>
</dbReference>
<dbReference type="InterPro" id="IPR050549">
    <property type="entry name" value="MFS_Trehalose_Transporter"/>
</dbReference>
<feature type="transmembrane region" description="Helical" evidence="6">
    <location>
        <begin position="527"/>
        <end position="544"/>
    </location>
</feature>
<dbReference type="Proteomes" id="UP000504631">
    <property type="component" value="Unplaced"/>
</dbReference>
<dbReference type="AlphaFoldDB" id="A0A6J3LI29"/>
<keyword evidence="3 6" id="KW-1133">Transmembrane helix</keyword>
<name>A0A6J3LI29_9HYME</name>
<evidence type="ECO:0000256" key="5">
    <source>
        <dbReference type="SAM" id="MobiDB-lite"/>
    </source>
</evidence>
<feature type="transmembrane region" description="Helical" evidence="6">
    <location>
        <begin position="139"/>
        <end position="159"/>
    </location>
</feature>